<evidence type="ECO:0000313" key="2">
    <source>
        <dbReference type="Proteomes" id="UP000244905"/>
    </source>
</evidence>
<dbReference type="RefSeq" id="WP_107033218.1">
    <property type="nucleotide sequence ID" value="NZ_CAOLYA010000010.1"/>
</dbReference>
<comment type="caution">
    <text evidence="1">The sequence shown here is derived from an EMBL/GenBank/DDBJ whole genome shotgun (WGS) entry which is preliminary data.</text>
</comment>
<reference evidence="2" key="1">
    <citation type="submission" date="2018-02" db="EMBL/GenBank/DDBJ databases">
        <authorList>
            <person name="Clavel T."/>
            <person name="Strowig T."/>
        </authorList>
    </citation>
    <scope>NUCLEOTIDE SEQUENCE [LARGE SCALE GENOMIC DNA]</scope>
    <source>
        <strain evidence="2">DSM 103720</strain>
    </source>
</reference>
<organism evidence="1 2">
    <name type="scientific">Duncaniella muris</name>
    <dbReference type="NCBI Taxonomy" id="2094150"/>
    <lineage>
        <taxon>Bacteria</taxon>
        <taxon>Pseudomonadati</taxon>
        <taxon>Bacteroidota</taxon>
        <taxon>Bacteroidia</taxon>
        <taxon>Bacteroidales</taxon>
        <taxon>Muribaculaceae</taxon>
        <taxon>Duncaniella</taxon>
    </lineage>
</organism>
<dbReference type="AlphaFoldDB" id="A0A2V1IKJ1"/>
<dbReference type="GeneID" id="82527101"/>
<accession>A0A2V1IKJ1</accession>
<evidence type="ECO:0000313" key="1">
    <source>
        <dbReference type="EMBL" id="PWB00608.1"/>
    </source>
</evidence>
<dbReference type="Proteomes" id="UP000244905">
    <property type="component" value="Unassembled WGS sequence"/>
</dbReference>
<keyword evidence="2" id="KW-1185">Reference proteome</keyword>
<protein>
    <submittedName>
        <fullName evidence="1">Uncharacterized protein</fullName>
    </submittedName>
</protein>
<gene>
    <name evidence="1" type="ORF">C5O23_12255</name>
</gene>
<proteinExistence type="predicted"/>
<dbReference type="EMBL" id="PUEC01000036">
    <property type="protein sequence ID" value="PWB00608.1"/>
    <property type="molecule type" value="Genomic_DNA"/>
</dbReference>
<name>A0A2V1IKJ1_9BACT</name>
<sequence>MEANNITAAPQAADVNALYEVWRETNVGNKEQFYKFLTTPSTERDEFINAHPVEISFTGSILMVTAKP</sequence>